<dbReference type="Proteomes" id="UP000635665">
    <property type="component" value="Unassembled WGS sequence"/>
</dbReference>
<evidence type="ECO:0000256" key="1">
    <source>
        <dbReference type="SAM" id="Phobius"/>
    </source>
</evidence>
<name>A0ABS0TFY0_9FLAO</name>
<accession>A0ABS0TFY0</accession>
<evidence type="ECO:0000313" key="3">
    <source>
        <dbReference type="Proteomes" id="UP000635665"/>
    </source>
</evidence>
<feature type="transmembrane region" description="Helical" evidence="1">
    <location>
        <begin position="299"/>
        <end position="321"/>
    </location>
</feature>
<dbReference type="EMBL" id="JAEHNY010000003">
    <property type="protein sequence ID" value="MBI6119141.1"/>
    <property type="molecule type" value="Genomic_DNA"/>
</dbReference>
<keyword evidence="1" id="KW-0472">Membrane</keyword>
<gene>
    <name evidence="2" type="ORF">I6U50_03795</name>
</gene>
<keyword evidence="1" id="KW-1133">Transmembrane helix</keyword>
<keyword evidence="3" id="KW-1185">Reference proteome</keyword>
<sequence length="403" mass="47288">MNNINTGNKDIDRFLETIAQQHLKDKKVEYNGSKLILKTEVEFSQLKEAAEKIFDDVNTLLSDTLEIRLSSCKINKTSIFYKVEDFLQKYEKVKEDFVLQTIVIITADGRYLIKKPNATYNKTNKAIFNIHEYKQILFFFLNTPEFTPYISETDNQFTLISKTHGVFNIGYQLPKVSFFQELDLNNLFNRFQKEFKKKEFIQFFKEVLITGVHNTEEENRFNKIIKEHNTLLNLAKRDYEIYVSNFAFDKVKSEFKEERGMYFDSIDKNIASIGKQVISFPLTFGATIFASYKVKDQPALLILILSAYFLYTIIAFLVLNMTAYNIKCLRKDVKQEEEIIQKSYGVIYDDFKNDFKKITHKITNLRIIIGFLYFILISLLSLFIIFTLHQINILDLSDLLSSS</sequence>
<protein>
    <submittedName>
        <fullName evidence="2">Uncharacterized protein</fullName>
    </submittedName>
</protein>
<dbReference type="RefSeq" id="WP_198637916.1">
    <property type="nucleotide sequence ID" value="NZ_JAEHNY010000003.1"/>
</dbReference>
<feature type="transmembrane region" description="Helical" evidence="1">
    <location>
        <begin position="365"/>
        <end position="388"/>
    </location>
</feature>
<evidence type="ECO:0000313" key="2">
    <source>
        <dbReference type="EMBL" id="MBI6119141.1"/>
    </source>
</evidence>
<organism evidence="2 3">
    <name type="scientific">Salegentibacter maritimus</name>
    <dbReference type="NCBI Taxonomy" id="2794347"/>
    <lineage>
        <taxon>Bacteria</taxon>
        <taxon>Pseudomonadati</taxon>
        <taxon>Bacteroidota</taxon>
        <taxon>Flavobacteriia</taxon>
        <taxon>Flavobacteriales</taxon>
        <taxon>Flavobacteriaceae</taxon>
        <taxon>Salegentibacter</taxon>
    </lineage>
</organism>
<comment type="caution">
    <text evidence="2">The sequence shown here is derived from an EMBL/GenBank/DDBJ whole genome shotgun (WGS) entry which is preliminary data.</text>
</comment>
<keyword evidence="1" id="KW-0812">Transmembrane</keyword>
<proteinExistence type="predicted"/>
<reference evidence="2 3" key="1">
    <citation type="submission" date="2020-12" db="EMBL/GenBank/DDBJ databases">
        <title>Salegentibacter orientalis sp. nov., isolated from costal sediment.</title>
        <authorList>
            <person name="Lian F.-B."/>
        </authorList>
    </citation>
    <scope>NUCLEOTIDE SEQUENCE [LARGE SCALE GENOMIC DNA]</scope>
    <source>
        <strain evidence="2 3">F60176</strain>
    </source>
</reference>